<comment type="caution">
    <text evidence="6">The sequence shown here is derived from an EMBL/GenBank/DDBJ whole genome shotgun (WGS) entry which is preliminary data.</text>
</comment>
<dbReference type="GO" id="GO:0008170">
    <property type="term" value="F:N-methyltransferase activity"/>
    <property type="evidence" value="ECO:0007669"/>
    <property type="project" value="InterPro"/>
</dbReference>
<dbReference type="EC" id="2.1.1.72" evidence="6"/>
<evidence type="ECO:0000259" key="4">
    <source>
        <dbReference type="Pfam" id="PF01420"/>
    </source>
</evidence>
<dbReference type="GO" id="GO:0032259">
    <property type="term" value="P:methylation"/>
    <property type="evidence" value="ECO:0007669"/>
    <property type="project" value="UniProtKB-KW"/>
</dbReference>
<dbReference type="Gene3D" id="3.40.50.150">
    <property type="entry name" value="Vaccinia Virus protein VP39"/>
    <property type="match status" value="1"/>
</dbReference>
<feature type="domain" description="Type I restriction modification DNA specificity" evidence="4">
    <location>
        <begin position="554"/>
        <end position="730"/>
    </location>
</feature>
<dbReference type="GO" id="GO:0009007">
    <property type="term" value="F:site-specific DNA-methyltransferase (adenine-specific) activity"/>
    <property type="evidence" value="ECO:0007669"/>
    <property type="project" value="UniProtKB-EC"/>
</dbReference>
<dbReference type="AlphaFoldDB" id="A0A7W7Q455"/>
<evidence type="ECO:0000256" key="1">
    <source>
        <dbReference type="ARBA" id="ARBA00010923"/>
    </source>
</evidence>
<keyword evidence="3" id="KW-0238">DNA-binding</keyword>
<protein>
    <submittedName>
        <fullName evidence="6">Type I restriction enzyme M protein</fullName>
        <ecNumber evidence="6">2.1.1.72</ecNumber>
    </submittedName>
</protein>
<dbReference type="PANTHER" id="PTHR42998">
    <property type="entry name" value="TYPE I RESTRICTION ENZYME HINDVIIP M PROTEIN-RELATED"/>
    <property type="match status" value="1"/>
</dbReference>
<dbReference type="PRINTS" id="PR00507">
    <property type="entry name" value="N12N6MTFRASE"/>
</dbReference>
<comment type="similarity">
    <text evidence="1">Belongs to the type-I restriction system S methylase family.</text>
</comment>
<dbReference type="GO" id="GO:0009307">
    <property type="term" value="P:DNA restriction-modification system"/>
    <property type="evidence" value="ECO:0007669"/>
    <property type="project" value="UniProtKB-KW"/>
</dbReference>
<dbReference type="SUPFAM" id="SSF53335">
    <property type="entry name" value="S-adenosyl-L-methionine-dependent methyltransferases"/>
    <property type="match status" value="1"/>
</dbReference>
<dbReference type="EMBL" id="JACHJQ010000003">
    <property type="protein sequence ID" value="MBB4906349.1"/>
    <property type="molecule type" value="Genomic_DNA"/>
</dbReference>
<dbReference type="InterPro" id="IPR029063">
    <property type="entry name" value="SAM-dependent_MTases_sf"/>
</dbReference>
<dbReference type="PROSITE" id="PS00092">
    <property type="entry name" value="N6_MTASE"/>
    <property type="match status" value="1"/>
</dbReference>
<evidence type="ECO:0000256" key="2">
    <source>
        <dbReference type="ARBA" id="ARBA00022747"/>
    </source>
</evidence>
<dbReference type="RefSeq" id="WP_184810575.1">
    <property type="nucleotide sequence ID" value="NZ_JACHJQ010000003.1"/>
</dbReference>
<keyword evidence="6" id="KW-0489">Methyltransferase</keyword>
<dbReference type="InterPro" id="IPR044946">
    <property type="entry name" value="Restrct_endonuc_typeI_TRD_sf"/>
</dbReference>
<dbReference type="Pfam" id="PF02384">
    <property type="entry name" value="N6_Mtase"/>
    <property type="match status" value="1"/>
</dbReference>
<keyword evidence="7" id="KW-1185">Reference proteome</keyword>
<dbReference type="SUPFAM" id="SSF116734">
    <property type="entry name" value="DNA methylase specificity domain"/>
    <property type="match status" value="1"/>
</dbReference>
<dbReference type="GO" id="GO:0003677">
    <property type="term" value="F:DNA binding"/>
    <property type="evidence" value="ECO:0007669"/>
    <property type="project" value="UniProtKB-KW"/>
</dbReference>
<evidence type="ECO:0000313" key="7">
    <source>
        <dbReference type="Proteomes" id="UP000520767"/>
    </source>
</evidence>
<dbReference type="Gene3D" id="3.90.220.20">
    <property type="entry name" value="DNA methylase specificity domains"/>
    <property type="match status" value="1"/>
</dbReference>
<dbReference type="CDD" id="cd16961">
    <property type="entry name" value="RMtype1_S_TRD-CR_like"/>
    <property type="match status" value="1"/>
</dbReference>
<name>A0A7W7Q455_9PSEU</name>
<dbReference type="InterPro" id="IPR052916">
    <property type="entry name" value="Type-I_RE_MTase_Subunit"/>
</dbReference>
<keyword evidence="6" id="KW-0808">Transferase</keyword>
<dbReference type="InterPro" id="IPR003356">
    <property type="entry name" value="DNA_methylase_A-5"/>
</dbReference>
<dbReference type="PANTHER" id="PTHR42998:SF1">
    <property type="entry name" value="TYPE I RESTRICTION ENZYME HINDI METHYLASE SUBUNIT"/>
    <property type="match status" value="1"/>
</dbReference>
<accession>A0A7W7Q455</accession>
<sequence length="753" mass="82487">MQPNDDTTNPLMSAADIRDRTDVSPAAVSRWTRHPTFPEPATTSGAVLYWWDEVRSWLATRRIPRTARRPGETSETTFADRADRLLGTRTREQRPTVPRTAPRAGSVDVEGLLAAQLPGRLSATEFLDLVACLILLQERAPARWRSVRDYQPVDRGAAEGRRLLARIARETDTTLRGLGYRPGMSATVGNIVPENYDDVSQVVRRADGLGPDAFPLLLERYEHAAPARTMLHTPAAVARLMVDLVADQVATAPEVVYDPFCRSGELLAAAGALGGHGTVFRGTGPNENALRLAGIVIAANGRNARLHTASASPRDRRAHVRGTADVVLTNPPFNMTSQGVRDDEDWPLGPPPKGRDNFAWLQFCFEALREGGRAAVVLPNSAGDSESPAEREIRHHLVARGHLDCVLALPPELFATTRVPVTVWFLRADARSGDENGVVFIDASGMGSRNARGRRTMTDDDLWLIRAAYEHRRGGTSGTAPDGLSAWLPAKAIHDNDDALLPRRYVARQQSDRVDLRSAFTELETRADITRHADHQVADTQRTYLEARPDRTSWQTRRLRDLCGIQAGPSSTHLPAAALEPTGPLPVIHPKHLRDRRVRTPGKGVSEELARRLQKFAVRAGDVLCVRTGTIGPTAVVTEQEDGWLIAPNLLRLRPIDAHLRPDYLVAYLSLPHVQRWLHERAGSAAIPSISSAALGDLPVAVPPVEEQWRIGSALATFDAQLAAHRDLIEAATTARTALGEHLMAPDNGRTSR</sequence>
<dbReference type="InterPro" id="IPR000055">
    <property type="entry name" value="Restrct_endonuc_typeI_TRD"/>
</dbReference>
<dbReference type="Proteomes" id="UP000520767">
    <property type="component" value="Unassembled WGS sequence"/>
</dbReference>
<evidence type="ECO:0000259" key="5">
    <source>
        <dbReference type="Pfam" id="PF02384"/>
    </source>
</evidence>
<dbReference type="Pfam" id="PF01420">
    <property type="entry name" value="Methylase_S"/>
    <property type="match status" value="1"/>
</dbReference>
<evidence type="ECO:0000256" key="3">
    <source>
        <dbReference type="ARBA" id="ARBA00023125"/>
    </source>
</evidence>
<evidence type="ECO:0000313" key="6">
    <source>
        <dbReference type="EMBL" id="MBB4906349.1"/>
    </source>
</evidence>
<reference evidence="6 7" key="1">
    <citation type="submission" date="2020-08" db="EMBL/GenBank/DDBJ databases">
        <title>Genomic Encyclopedia of Type Strains, Phase III (KMG-III): the genomes of soil and plant-associated and newly described type strains.</title>
        <authorList>
            <person name="Whitman W."/>
        </authorList>
    </citation>
    <scope>NUCLEOTIDE SEQUENCE [LARGE SCALE GENOMIC DNA]</scope>
    <source>
        <strain evidence="6 7">CECT 8960</strain>
    </source>
</reference>
<keyword evidence="2" id="KW-0680">Restriction system</keyword>
<feature type="domain" description="DNA methylase adenine-specific" evidence="5">
    <location>
        <begin position="212"/>
        <end position="510"/>
    </location>
</feature>
<dbReference type="InterPro" id="IPR002052">
    <property type="entry name" value="DNA_methylase_N6_adenine_CS"/>
</dbReference>
<gene>
    <name evidence="6" type="ORF">FHR82_002569</name>
</gene>
<organism evidence="6 7">
    <name type="scientific">Actinophytocola algeriensis</name>
    <dbReference type="NCBI Taxonomy" id="1768010"/>
    <lineage>
        <taxon>Bacteria</taxon>
        <taxon>Bacillati</taxon>
        <taxon>Actinomycetota</taxon>
        <taxon>Actinomycetes</taxon>
        <taxon>Pseudonocardiales</taxon>
        <taxon>Pseudonocardiaceae</taxon>
    </lineage>
</organism>
<proteinExistence type="inferred from homology"/>